<accession>A0AA38HAH1</accession>
<feature type="compositionally biased region" description="Low complexity" evidence="1">
    <location>
        <begin position="280"/>
        <end position="299"/>
    </location>
</feature>
<sequence length="712" mass="76967">MICCLQSCEVDWLSFAFVTSQYLLVRPNATQLYSTFGRRSAKSTDNQPRPNLEALSRPKPPIVITSFLLLGPVERLYFTKQKIHLIARDCPSRIHTRIYNARAQARQIGGKGGEVDGRSTIHIILALPHPPSSTHIIIATDLPFHRIPFGTAGLGDTNHNDRGSSIYCENPESEVSNIREHVSGSAGSLTPTPLPSSSSLIGPVSLRSILLVHHNSAATAHLLTDIMSSPSSPAETSPSLRAIALHPGSSRPFAKKTKSKSLSLPPFPRQLALAGPSSPPNRRQSSRADSTSSAMSSRDPYSAAILSPSNLPPTESMSYFPPFEDMGSDEPSPSAEEEEMCVAGPSRSSSPTMDARGAHGKNKSLGSLANFMAWATFSPTTESAPCRPSLAASQSAGLIPSASQQTDGERVEALTKRFTPAQGKRRVLEPMAVDEGNRGVTLLGLTTTGSMSEVDRAVPKQKKRMGSEIDVERMIRAVKEDATGSRLGEDEEGAVERILGFTPLRPRVQRQHLSLPPPSLHLPNWRFPIPSPPITSLSPHIPLEYFQIEISNPASTSTSPSKPSSAFSDLHELELDEIEGSLMSTDLTDSSSGSGSLSSGDSVRSHPVTPDRSPPRKTVRQPDPRFWTPSPQSAYSFRKSKGRFRVGDDEDEEDIETRGERLEMMLPEKLKLRRTSSSGSKASCDSNATIKAKEAGDITPRAGRGWKAVQAG</sequence>
<feature type="compositionally biased region" description="Low complexity" evidence="1">
    <location>
        <begin position="584"/>
        <end position="602"/>
    </location>
</feature>
<dbReference type="RefSeq" id="XP_052945338.1">
    <property type="nucleotide sequence ID" value="XM_053088609.1"/>
</dbReference>
<feature type="compositionally biased region" description="Polar residues" evidence="1">
    <location>
        <begin position="675"/>
        <end position="689"/>
    </location>
</feature>
<evidence type="ECO:0000313" key="3">
    <source>
        <dbReference type="Proteomes" id="UP001164286"/>
    </source>
</evidence>
<proteinExistence type="predicted"/>
<feature type="region of interest" description="Disordered" evidence="1">
    <location>
        <begin position="246"/>
        <end position="361"/>
    </location>
</feature>
<protein>
    <submittedName>
        <fullName evidence="2">Uncharacterized protein</fullName>
    </submittedName>
</protein>
<dbReference type="EMBL" id="JAKWFO010000005">
    <property type="protein sequence ID" value="KAI9635561.1"/>
    <property type="molecule type" value="Genomic_DNA"/>
</dbReference>
<feature type="region of interest" description="Disordered" evidence="1">
    <location>
        <begin position="584"/>
        <end position="712"/>
    </location>
</feature>
<name>A0AA38HAH1_9TREE</name>
<dbReference type="AlphaFoldDB" id="A0AA38HAH1"/>
<evidence type="ECO:0000256" key="1">
    <source>
        <dbReference type="SAM" id="MobiDB-lite"/>
    </source>
</evidence>
<dbReference type="GeneID" id="77727814"/>
<dbReference type="Proteomes" id="UP001164286">
    <property type="component" value="Unassembled WGS sequence"/>
</dbReference>
<gene>
    <name evidence="2" type="ORF">MKK02DRAFT_32951</name>
</gene>
<evidence type="ECO:0000313" key="2">
    <source>
        <dbReference type="EMBL" id="KAI9635561.1"/>
    </source>
</evidence>
<reference evidence="2" key="1">
    <citation type="journal article" date="2022" name="G3 (Bethesda)">
        <title>High quality genome of the basidiomycete yeast Dioszegia hungarica PDD-24b-2 isolated from cloud water.</title>
        <authorList>
            <person name="Jarrige D."/>
            <person name="Haridas S."/>
            <person name="Bleykasten-Grosshans C."/>
            <person name="Joly M."/>
            <person name="Nadalig T."/>
            <person name="Sancelme M."/>
            <person name="Vuilleumier S."/>
            <person name="Grigoriev I.V."/>
            <person name="Amato P."/>
            <person name="Bringel F."/>
        </authorList>
    </citation>
    <scope>NUCLEOTIDE SEQUENCE</scope>
    <source>
        <strain evidence="2">PDD-24b-2</strain>
    </source>
</reference>
<organism evidence="2 3">
    <name type="scientific">Dioszegia hungarica</name>
    <dbReference type="NCBI Taxonomy" id="4972"/>
    <lineage>
        <taxon>Eukaryota</taxon>
        <taxon>Fungi</taxon>
        <taxon>Dikarya</taxon>
        <taxon>Basidiomycota</taxon>
        <taxon>Agaricomycotina</taxon>
        <taxon>Tremellomycetes</taxon>
        <taxon>Tremellales</taxon>
        <taxon>Bulleribasidiaceae</taxon>
        <taxon>Dioszegia</taxon>
    </lineage>
</organism>
<feature type="compositionally biased region" description="Basic and acidic residues" evidence="1">
    <location>
        <begin position="656"/>
        <end position="670"/>
    </location>
</feature>
<comment type="caution">
    <text evidence="2">The sequence shown here is derived from an EMBL/GenBank/DDBJ whole genome shotgun (WGS) entry which is preliminary data.</text>
</comment>
<feature type="compositionally biased region" description="Polar residues" evidence="1">
    <location>
        <begin position="307"/>
        <end position="317"/>
    </location>
</feature>
<keyword evidence="3" id="KW-1185">Reference proteome</keyword>